<dbReference type="GO" id="GO:0008982">
    <property type="term" value="F:protein-N(PI)-phosphohistidine-sugar phosphotransferase activity"/>
    <property type="evidence" value="ECO:0007669"/>
    <property type="project" value="InterPro"/>
</dbReference>
<evidence type="ECO:0000259" key="9">
    <source>
        <dbReference type="Pfam" id="PF13303"/>
    </source>
</evidence>
<evidence type="ECO:0000313" key="10">
    <source>
        <dbReference type="EMBL" id="MPM18279.1"/>
    </source>
</evidence>
<reference evidence="10" key="1">
    <citation type="submission" date="2019-08" db="EMBL/GenBank/DDBJ databases">
        <authorList>
            <person name="Kucharzyk K."/>
            <person name="Murdoch R.W."/>
            <person name="Higgins S."/>
            <person name="Loffler F."/>
        </authorList>
    </citation>
    <scope>NUCLEOTIDE SEQUENCE</scope>
</reference>
<dbReference type="GO" id="GO:0005886">
    <property type="term" value="C:plasma membrane"/>
    <property type="evidence" value="ECO:0007669"/>
    <property type="project" value="UniProtKB-SubCell"/>
</dbReference>
<evidence type="ECO:0000256" key="6">
    <source>
        <dbReference type="ARBA" id="ARBA00022989"/>
    </source>
</evidence>
<evidence type="ECO:0000256" key="1">
    <source>
        <dbReference type="ARBA" id="ARBA00004651"/>
    </source>
</evidence>
<proteinExistence type="predicted"/>
<gene>
    <name evidence="10" type="ORF">SDC9_64685</name>
</gene>
<evidence type="ECO:0000256" key="4">
    <source>
        <dbReference type="ARBA" id="ARBA00022597"/>
    </source>
</evidence>
<dbReference type="GO" id="GO:0009401">
    <property type="term" value="P:phosphoenolpyruvate-dependent sugar phosphotransferase system"/>
    <property type="evidence" value="ECO:0007669"/>
    <property type="project" value="InterPro"/>
</dbReference>
<evidence type="ECO:0000256" key="8">
    <source>
        <dbReference type="SAM" id="Phobius"/>
    </source>
</evidence>
<feature type="domain" description="Phosphotransferase system EIIC" evidence="9">
    <location>
        <begin position="19"/>
        <end position="342"/>
    </location>
</feature>
<dbReference type="EMBL" id="VSSQ01002952">
    <property type="protein sequence ID" value="MPM18279.1"/>
    <property type="molecule type" value="Genomic_DNA"/>
</dbReference>
<organism evidence="10">
    <name type="scientific">bioreactor metagenome</name>
    <dbReference type="NCBI Taxonomy" id="1076179"/>
    <lineage>
        <taxon>unclassified sequences</taxon>
        <taxon>metagenomes</taxon>
        <taxon>ecological metagenomes</taxon>
    </lineage>
</organism>
<feature type="transmembrane region" description="Helical" evidence="8">
    <location>
        <begin position="132"/>
        <end position="154"/>
    </location>
</feature>
<evidence type="ECO:0000256" key="7">
    <source>
        <dbReference type="ARBA" id="ARBA00023136"/>
    </source>
</evidence>
<sequence length="346" mass="35397">MAEGNTSHHGRQVGAYITRVLSGMAQGLFASLIIGLIIKQIGHYSGWLLLEQIGLVAQYLTGPAIGVGVALAVKAPMLGVLCSAVAGAVGAGTFVLGEGPSLIKVVLGEPFGAMLASLAGSEISKKVVGKTGVDIIVVPLATILGGSLVGHFIAPPIAALMTSLGAFINLLTTLYPLPMGILVSTVVGMVLTLPISSAAICISLGIDGLAAGAAVVGCSCQMIGFAVSSYKENKLGGLISQGLGTSMLQIPNIWNNPLIWLPPTLTAAILGPVSTMVFKMENNSAGAGMGTSGLVGQFNAVAVMGFDALPQIVLMHFILPAVITLLISTWMRKKGWIKDGDMLLQK</sequence>
<evidence type="ECO:0000256" key="3">
    <source>
        <dbReference type="ARBA" id="ARBA00022475"/>
    </source>
</evidence>
<protein>
    <recommendedName>
        <fullName evidence="9">Phosphotransferase system EIIC domain-containing protein</fullName>
    </recommendedName>
</protein>
<dbReference type="Pfam" id="PF13303">
    <property type="entry name" value="PTS_EIIC_2"/>
    <property type="match status" value="1"/>
</dbReference>
<keyword evidence="2" id="KW-0813">Transport</keyword>
<name>A0A644XQ51_9ZZZZ</name>
<evidence type="ECO:0000256" key="2">
    <source>
        <dbReference type="ARBA" id="ARBA00022448"/>
    </source>
</evidence>
<keyword evidence="6 8" id="KW-1133">Transmembrane helix</keyword>
<keyword evidence="5 8" id="KW-0812">Transmembrane</keyword>
<dbReference type="InterPro" id="IPR003352">
    <property type="entry name" value="PTS_EIIC"/>
</dbReference>
<dbReference type="AlphaFoldDB" id="A0A644XQ51"/>
<feature type="transmembrane region" description="Helical" evidence="8">
    <location>
        <begin position="53"/>
        <end position="73"/>
    </location>
</feature>
<keyword evidence="7 8" id="KW-0472">Membrane</keyword>
<evidence type="ECO:0000256" key="5">
    <source>
        <dbReference type="ARBA" id="ARBA00022692"/>
    </source>
</evidence>
<comment type="caution">
    <text evidence="10">The sequence shown here is derived from an EMBL/GenBank/DDBJ whole genome shotgun (WGS) entry which is preliminary data.</text>
</comment>
<feature type="transmembrane region" description="Helical" evidence="8">
    <location>
        <begin position="78"/>
        <end position="96"/>
    </location>
</feature>
<feature type="transmembrane region" description="Helical" evidence="8">
    <location>
        <begin position="258"/>
        <end position="278"/>
    </location>
</feature>
<comment type="subcellular location">
    <subcellularLocation>
        <location evidence="1">Cell membrane</location>
        <topology evidence="1">Multi-pass membrane protein</topology>
    </subcellularLocation>
</comment>
<feature type="transmembrane region" description="Helical" evidence="8">
    <location>
        <begin position="20"/>
        <end position="41"/>
    </location>
</feature>
<feature type="transmembrane region" description="Helical" evidence="8">
    <location>
        <begin position="312"/>
        <end position="331"/>
    </location>
</feature>
<keyword evidence="3" id="KW-1003">Cell membrane</keyword>
<keyword evidence="4" id="KW-0762">Sugar transport</keyword>
<feature type="transmembrane region" description="Helical" evidence="8">
    <location>
        <begin position="174"/>
        <end position="202"/>
    </location>
</feature>
<accession>A0A644XQ51</accession>